<evidence type="ECO:0000313" key="4">
    <source>
        <dbReference type="Proteomes" id="UP000250079"/>
    </source>
</evidence>
<name>A0A2Z2NKC1_9GAMM</name>
<proteinExistence type="predicted"/>
<feature type="domain" description="Glycosyl transferase family 1" evidence="2">
    <location>
        <begin position="255"/>
        <end position="400"/>
    </location>
</feature>
<dbReference type="Pfam" id="PF00534">
    <property type="entry name" value="Glycos_transf_1"/>
    <property type="match status" value="1"/>
</dbReference>
<dbReference type="EC" id="2.4.-.-" evidence="3"/>
<dbReference type="PANTHER" id="PTHR12526:SF600">
    <property type="entry name" value="GLYCOSYL TRANSFERASE GROUP 1"/>
    <property type="match status" value="1"/>
</dbReference>
<keyword evidence="4" id="KW-1185">Reference proteome</keyword>
<dbReference type="AlphaFoldDB" id="A0A2Z2NKC1"/>
<dbReference type="GO" id="GO:0016757">
    <property type="term" value="F:glycosyltransferase activity"/>
    <property type="evidence" value="ECO:0007669"/>
    <property type="project" value="UniProtKB-KW"/>
</dbReference>
<evidence type="ECO:0000259" key="2">
    <source>
        <dbReference type="Pfam" id="PF00534"/>
    </source>
</evidence>
<reference evidence="3 4" key="1">
    <citation type="submission" date="2016-12" db="EMBL/GenBank/DDBJ databases">
        <authorList>
            <person name="Song W.-J."/>
            <person name="Kurnit D.M."/>
        </authorList>
    </citation>
    <scope>NUCLEOTIDE SEQUENCE [LARGE SCALE GENOMIC DNA]</scope>
    <source>
        <strain evidence="3 4">IMCC3135</strain>
    </source>
</reference>
<feature type="region of interest" description="Disordered" evidence="1">
    <location>
        <begin position="480"/>
        <end position="506"/>
    </location>
</feature>
<dbReference type="Proteomes" id="UP000250079">
    <property type="component" value="Chromosome"/>
</dbReference>
<organism evidence="3 4">
    <name type="scientific">Granulosicoccus antarcticus IMCC3135</name>
    <dbReference type="NCBI Taxonomy" id="1192854"/>
    <lineage>
        <taxon>Bacteria</taxon>
        <taxon>Pseudomonadati</taxon>
        <taxon>Pseudomonadota</taxon>
        <taxon>Gammaproteobacteria</taxon>
        <taxon>Chromatiales</taxon>
        <taxon>Granulosicoccaceae</taxon>
        <taxon>Granulosicoccus</taxon>
    </lineage>
</organism>
<protein>
    <submittedName>
        <fullName evidence="3">Teichuronic acid biosynthesis glycosyltransferase TuaH</fullName>
        <ecNumber evidence="3">2.4.-.-</ecNumber>
    </submittedName>
</protein>
<dbReference type="SUPFAM" id="SSF53756">
    <property type="entry name" value="UDP-Glycosyltransferase/glycogen phosphorylase"/>
    <property type="match status" value="2"/>
</dbReference>
<keyword evidence="3" id="KW-0808">Transferase</keyword>
<sequence length="918" mass="103063">MNSEKLQLTRLTRNLRALSSAAAKSLHEQSERAAEELTQFKAVSQLPVMNERAAMRGKRGRVAVVCWDLGHNPAGRAYVLYKLLEKEWNVDLVGPVWSRYGDDLWKPIRDADLRVRSFRCNTLQDFMPKAELLAASQVYDLVYVCKPRLPSLYLGTLIKQVSNCPMIVDVDDFELAFFKTRKYASFDEISADATTALREPYEELATRYCQSLVAEADSVTVSNIALRKQFGGHMIRHARDESEFVNTPKTRRLGRARLGIADNEFALVFLGTPRPHKGVGEVVRALHELNDPSIVFHVVGKLTDESLCKQLEHYPDARVTFHPNCTFEELPAILSAADLVPLIQDLDHPISQHQIPAKVSDALSLGVPVIATAAPPLKDLIAAGAIIETDLQSLAAAIRFQCDESRNGRSLAHECRRNFEGELGMGINRVRLDFAIKEATARHAGMAPALLDLLTLVRNTYTLQRKAEYAQQAKEFSLPVNSDNLKSKDPHRKRRSSQSWFSSLPGKFNKQKKHDIAFFWKQNDTGLYGRRSDMIAKYLAASGRVNRIVHFDAPVSINSLNVQFSLKTHRSGSQQDRILHNIVDRQLGIVDDEITRHRTFVNSSQPKRGVLLGKPIAKRDEYSAYVREQLLAHDMQPETTHAWFCPIVWDASELIDNIPFASVTSDLIDDQRAWDANTPQAKRLDDCYRTTLSKSDLVFANCQSLADAMLEYAPDIHVVPNGAERFSELPEMSVPEALAAIKGPVVGYVGNLRDRIDWMLLHDVVSAMPDVSFVFLGPSDDTPNAVSLAKHANVHMLGVLPYDDLPRWLSHFDVGMMPHINNRLTERMNPLKIYNYFAAGLPIVASEVNNLGLLGETLQIARNADEFVAALNFALQGKPDTRSVGWQRTMDSIAWDVRVGEILDTLESSIRPRFRYSA</sequence>
<evidence type="ECO:0000256" key="1">
    <source>
        <dbReference type="SAM" id="MobiDB-lite"/>
    </source>
</evidence>
<dbReference type="PANTHER" id="PTHR12526">
    <property type="entry name" value="GLYCOSYLTRANSFERASE"/>
    <property type="match status" value="1"/>
</dbReference>
<dbReference type="Pfam" id="PF13692">
    <property type="entry name" value="Glyco_trans_1_4"/>
    <property type="match status" value="1"/>
</dbReference>
<dbReference type="GO" id="GO:1901135">
    <property type="term" value="P:carbohydrate derivative metabolic process"/>
    <property type="evidence" value="ECO:0007669"/>
    <property type="project" value="UniProtKB-ARBA"/>
</dbReference>
<keyword evidence="3" id="KW-0328">Glycosyltransferase</keyword>
<dbReference type="Gene3D" id="3.40.50.2000">
    <property type="entry name" value="Glycogen Phosphorylase B"/>
    <property type="match status" value="2"/>
</dbReference>
<evidence type="ECO:0000313" key="3">
    <source>
        <dbReference type="EMBL" id="ASJ71619.1"/>
    </source>
</evidence>
<dbReference type="OrthoDB" id="9771846at2"/>
<dbReference type="KEGG" id="gai:IMCC3135_07570"/>
<dbReference type="RefSeq" id="WP_088917033.1">
    <property type="nucleotide sequence ID" value="NZ_CP018632.1"/>
</dbReference>
<dbReference type="CDD" id="cd03801">
    <property type="entry name" value="GT4_PimA-like"/>
    <property type="match status" value="1"/>
</dbReference>
<dbReference type="InterPro" id="IPR001296">
    <property type="entry name" value="Glyco_trans_1"/>
</dbReference>
<accession>A0A2Z2NKC1</accession>
<dbReference type="EMBL" id="CP018632">
    <property type="protein sequence ID" value="ASJ71619.1"/>
    <property type="molecule type" value="Genomic_DNA"/>
</dbReference>
<gene>
    <name evidence="3" type="primary">tuaH_1</name>
    <name evidence="3" type="ORF">IMCC3135_07570</name>
</gene>